<evidence type="ECO:0000256" key="1">
    <source>
        <dbReference type="SAM" id="MobiDB-lite"/>
    </source>
</evidence>
<proteinExistence type="predicted"/>
<dbReference type="AlphaFoldDB" id="A0A109LJ38"/>
<reference evidence="2 3" key="1">
    <citation type="submission" date="2015-05" db="EMBL/GenBank/DDBJ databases">
        <title>A genomic and transcriptomic approach to investigate the blue pigment phenotype in Pseudomonas fluorescens.</title>
        <authorList>
            <person name="Andreani N.A."/>
            <person name="Cardazzo B."/>
        </authorList>
    </citation>
    <scope>NUCLEOTIDE SEQUENCE [LARGE SCALE GENOMIC DNA]</scope>
    <source>
        <strain evidence="2 3">Ps_22</strain>
    </source>
</reference>
<name>A0A109LJ38_PSEFL</name>
<sequence length="73" mass="8038">MLAPSTRRRRLKRSGELPAVRSDCSSRRNQAHGPSRVIPERPLADGGMMEIRTTPMLPGFGHCIATGRLGPWS</sequence>
<evidence type="ECO:0000313" key="2">
    <source>
        <dbReference type="EMBL" id="KWV88405.1"/>
    </source>
</evidence>
<organism evidence="2 3">
    <name type="scientific">Pseudomonas fluorescens</name>
    <dbReference type="NCBI Taxonomy" id="294"/>
    <lineage>
        <taxon>Bacteria</taxon>
        <taxon>Pseudomonadati</taxon>
        <taxon>Pseudomonadota</taxon>
        <taxon>Gammaproteobacteria</taxon>
        <taxon>Pseudomonadales</taxon>
        <taxon>Pseudomonadaceae</taxon>
        <taxon>Pseudomonas</taxon>
    </lineage>
</organism>
<dbReference type="Proteomes" id="UP000061348">
    <property type="component" value="Unassembled WGS sequence"/>
</dbReference>
<dbReference type="EMBL" id="LCYA01000052">
    <property type="protein sequence ID" value="KWV88405.1"/>
    <property type="molecule type" value="Genomic_DNA"/>
</dbReference>
<gene>
    <name evidence="2" type="ORF">PFLmoz3_01300</name>
</gene>
<feature type="region of interest" description="Disordered" evidence="1">
    <location>
        <begin position="1"/>
        <end position="42"/>
    </location>
</feature>
<accession>A0A109LJ38</accession>
<feature type="compositionally biased region" description="Basic residues" evidence="1">
    <location>
        <begin position="1"/>
        <end position="12"/>
    </location>
</feature>
<comment type="caution">
    <text evidence="2">The sequence shown here is derived from an EMBL/GenBank/DDBJ whole genome shotgun (WGS) entry which is preliminary data.</text>
</comment>
<protein>
    <submittedName>
        <fullName evidence="2">Uncharacterized protein</fullName>
    </submittedName>
</protein>
<evidence type="ECO:0000313" key="3">
    <source>
        <dbReference type="Proteomes" id="UP000061348"/>
    </source>
</evidence>